<feature type="region of interest" description="Disordered" evidence="11">
    <location>
        <begin position="390"/>
        <end position="500"/>
    </location>
</feature>
<comment type="subunit">
    <text evidence="3 10">Component of the Mediator complex.</text>
</comment>
<keyword evidence="7 10" id="KW-0804">Transcription</keyword>
<feature type="compositionally biased region" description="Polar residues" evidence="11">
    <location>
        <begin position="435"/>
        <end position="446"/>
    </location>
</feature>
<dbReference type="InterPro" id="IPR019087">
    <property type="entry name" value="Med15_N"/>
</dbReference>
<evidence type="ECO:0000313" key="16">
    <source>
        <dbReference type="Proteomes" id="UP000091820"/>
    </source>
</evidence>
<accession>A0A1A9WUL5</accession>
<dbReference type="VEuPathDB" id="VectorBase:GBRI032796"/>
<evidence type="ECO:0000256" key="11">
    <source>
        <dbReference type="SAM" id="MobiDB-lite"/>
    </source>
</evidence>
<dbReference type="Pfam" id="PF09606">
    <property type="entry name" value="Med15_N"/>
    <property type="match status" value="1"/>
</dbReference>
<proteinExistence type="inferred from homology"/>
<keyword evidence="6 10" id="KW-0010">Activator</keyword>
<keyword evidence="5 10" id="KW-0805">Transcription regulation</keyword>
<evidence type="ECO:0000256" key="1">
    <source>
        <dbReference type="ARBA" id="ARBA00004123"/>
    </source>
</evidence>
<reference evidence="15" key="2">
    <citation type="submission" date="2020-05" db="UniProtKB">
        <authorList>
            <consortium name="EnsemblMetazoa"/>
        </authorList>
    </citation>
    <scope>IDENTIFICATION</scope>
    <source>
        <strain evidence="15">IAEA</strain>
    </source>
</reference>
<evidence type="ECO:0000259" key="12">
    <source>
        <dbReference type="Pfam" id="PF09606"/>
    </source>
</evidence>
<dbReference type="EnsemblMetazoa" id="GBRI032796-RA">
    <property type="protein sequence ID" value="GBRI032796-PA"/>
    <property type="gene ID" value="GBRI032796"/>
</dbReference>
<evidence type="ECO:0000256" key="7">
    <source>
        <dbReference type="ARBA" id="ARBA00023163"/>
    </source>
</evidence>
<dbReference type="PANTHER" id="PTHR31804">
    <property type="entry name" value="MEDIATOR OF RNA POLYMERASE II TRANSCRIPTION SUBUNIT 15"/>
    <property type="match status" value="1"/>
</dbReference>
<comment type="subcellular location">
    <subcellularLocation>
        <location evidence="1 10">Nucleus</location>
    </subcellularLocation>
</comment>
<evidence type="ECO:0000256" key="2">
    <source>
        <dbReference type="ARBA" id="ARBA00009807"/>
    </source>
</evidence>
<dbReference type="GO" id="GO:0003712">
    <property type="term" value="F:transcription coregulator activity"/>
    <property type="evidence" value="ECO:0007669"/>
    <property type="project" value="InterPro"/>
</dbReference>
<keyword evidence="8 10" id="KW-0539">Nucleus</keyword>
<evidence type="ECO:0000313" key="15">
    <source>
        <dbReference type="EnsemblMetazoa" id="GBRI032796-PA"/>
    </source>
</evidence>
<dbReference type="InterPro" id="IPR048385">
    <property type="entry name" value="Med15_central"/>
</dbReference>
<evidence type="ECO:0000259" key="13">
    <source>
        <dbReference type="Pfam" id="PF21538"/>
    </source>
</evidence>
<dbReference type="InterPro" id="IPR036529">
    <property type="entry name" value="KIX_dom_sf"/>
</dbReference>
<feature type="compositionally biased region" description="Polar residues" evidence="11">
    <location>
        <begin position="390"/>
        <end position="403"/>
    </location>
</feature>
<evidence type="ECO:0000256" key="9">
    <source>
        <dbReference type="ARBA" id="ARBA00032016"/>
    </source>
</evidence>
<dbReference type="AlphaFoldDB" id="A0A1A9WUL5"/>
<evidence type="ECO:0000259" key="14">
    <source>
        <dbReference type="Pfam" id="PF21539"/>
    </source>
</evidence>
<feature type="domain" description="Mediator of RNA polymerase II transcription subunit 15 N-terminal" evidence="12">
    <location>
        <begin position="1"/>
        <end position="69"/>
    </location>
</feature>
<protein>
    <recommendedName>
        <fullName evidence="4 10">Mediator of RNA polymerase II transcription subunit 15</fullName>
    </recommendedName>
    <alternativeName>
        <fullName evidence="9 10">Mediator complex subunit 15</fullName>
    </alternativeName>
</protein>
<evidence type="ECO:0000256" key="8">
    <source>
        <dbReference type="ARBA" id="ARBA00023242"/>
    </source>
</evidence>
<dbReference type="Gene3D" id="1.10.246.20">
    <property type="entry name" value="Coactivator CBP, KIX domain"/>
    <property type="match status" value="1"/>
</dbReference>
<comment type="function">
    <text evidence="10">Component of the Mediator complex, a coactivator involved in the regulated transcription of nearly all RNA polymerase II-dependent genes. Mediator functions as a bridge to convey information from gene-specific regulatory proteins to the basal RNA polymerase II transcription machinery. Mediator is recruited to promoters by direct interactions with regulatory proteins and serves as a scaffold for the assembly of a functional preinitiation complex with RNA polymerase II and the general transcription factors.</text>
</comment>
<dbReference type="STRING" id="37001.A0A1A9WUL5"/>
<evidence type="ECO:0000256" key="4">
    <source>
        <dbReference type="ARBA" id="ARBA00019613"/>
    </source>
</evidence>
<reference evidence="16" key="1">
    <citation type="submission" date="2014-03" db="EMBL/GenBank/DDBJ databases">
        <authorList>
            <person name="Aksoy S."/>
            <person name="Warren W."/>
            <person name="Wilson R.K."/>
        </authorList>
    </citation>
    <scope>NUCLEOTIDE SEQUENCE [LARGE SCALE GENOMIC DNA]</scope>
    <source>
        <strain evidence="16">IAEA</strain>
    </source>
</reference>
<evidence type="ECO:0000256" key="10">
    <source>
        <dbReference type="RuleBase" id="RU364148"/>
    </source>
</evidence>
<dbReference type="InterPro" id="IPR048386">
    <property type="entry name" value="Med15_C"/>
</dbReference>
<comment type="similarity">
    <text evidence="2 10">Belongs to the Mediator complex subunit 15 family.</text>
</comment>
<name>A0A1A9WUL5_9MUSC</name>
<feature type="compositionally biased region" description="Polar residues" evidence="11">
    <location>
        <begin position="457"/>
        <end position="495"/>
    </location>
</feature>
<evidence type="ECO:0000256" key="5">
    <source>
        <dbReference type="ARBA" id="ARBA00023015"/>
    </source>
</evidence>
<dbReference type="Pfam" id="PF21538">
    <property type="entry name" value="Med15_M"/>
    <property type="match status" value="1"/>
</dbReference>
<dbReference type="Proteomes" id="UP000091820">
    <property type="component" value="Unassembled WGS sequence"/>
</dbReference>
<keyword evidence="16" id="KW-1185">Reference proteome</keyword>
<feature type="domain" description="ARC105/Med15 mediator subunit central" evidence="13">
    <location>
        <begin position="499"/>
        <end position="608"/>
    </location>
</feature>
<gene>
    <name evidence="10" type="primary">MED15</name>
</gene>
<sequence length="767" mass="82786">MSDDWQSQQFRQSAIAKIKDVLAATGQDPNKNAGVMENHIFKKAKNKEEYLTLLGKVYIHFKDTSRKPQPNAEMTQQNMMQDPLNALQNLASQGNRNPQMMSMAGGPGGPVTASNLLQSLNQQRPGQQQMQQMQGMRPQIPMGGGVPGQQQGSVVGGPGSQQQMMNQMVGPGGLQMNIMGGPGGAQQSQMVPNAQQMTSGGSGPGVSQGLGQGQMNQMAGPGSGGPMGSGAGGPSQMLMQAAAGQMQGGPMNVNAMNVQQLPGQMPQQQVQQMSMQQHSQLNQMMNARMNQTGGGNITVAAGPTSNAPQGMQGLPSNLQQNQAAGAVAQMHSSNVSGGPSVSGTLGNNAGQGNLNQMLNMPPNMQKNPNMPLPQNNQMFNVNRGVVGQQQFLRQSPSPSTVSSPAGGLVAQQQQQQLHQVVNNQQQLQQQQANQTGPGQSNQTLPNPQMIPSPALVPTSSPQTSGLLQNPNQRQQMRQSPSSNLNTPGQVTNSPFNPHEEQLYREKYKQLTKYIEPLKRMVAKFTNDGAQIEGQTKMRKLLEILSNPSQRVSLETLHKCEKVLEKMEIGNIVQQFGKSPNPLMEVITNTLQSPIANHTLYRTFRPTLELLLGTDISAPPPPKKSCVSAKTTNPNETEIPHLLQGELARLDTKFKVALDTTAQNNTQSIKLICCLDDKKLPSVPPININIPEEYPLSSPDCILIEQDYTCTPFLKSVQSAFMARITKLPKIYSLSHLLNTWEMSVRQACSPNANANKPICELTALFGM</sequence>
<feature type="compositionally biased region" description="Low complexity" evidence="11">
    <location>
        <begin position="408"/>
        <end position="434"/>
    </location>
</feature>
<evidence type="ECO:0000256" key="6">
    <source>
        <dbReference type="ARBA" id="ARBA00023159"/>
    </source>
</evidence>
<dbReference type="GO" id="GO:0006355">
    <property type="term" value="P:regulation of DNA-templated transcription"/>
    <property type="evidence" value="ECO:0007669"/>
    <property type="project" value="InterPro"/>
</dbReference>
<dbReference type="Pfam" id="PF21539">
    <property type="entry name" value="Med15_C"/>
    <property type="match status" value="1"/>
</dbReference>
<feature type="domain" description="ARC105/Med15 mediator subunit C-terminal" evidence="14">
    <location>
        <begin position="638"/>
        <end position="746"/>
    </location>
</feature>
<dbReference type="FunFam" id="1.10.246.20:FF:000002">
    <property type="entry name" value="Mediator of RNA polymerase II transcription subunit 15"/>
    <property type="match status" value="1"/>
</dbReference>
<evidence type="ECO:0000256" key="3">
    <source>
        <dbReference type="ARBA" id="ARBA00011837"/>
    </source>
</evidence>
<dbReference type="PANTHER" id="PTHR31804:SF3">
    <property type="entry name" value="MEDIATOR OF RNA POLYMERASE II TRANSCRIPTION SUBUNIT 15"/>
    <property type="match status" value="1"/>
</dbReference>
<organism evidence="15 16">
    <name type="scientific">Glossina brevipalpis</name>
    <dbReference type="NCBI Taxonomy" id="37001"/>
    <lineage>
        <taxon>Eukaryota</taxon>
        <taxon>Metazoa</taxon>
        <taxon>Ecdysozoa</taxon>
        <taxon>Arthropoda</taxon>
        <taxon>Hexapoda</taxon>
        <taxon>Insecta</taxon>
        <taxon>Pterygota</taxon>
        <taxon>Neoptera</taxon>
        <taxon>Endopterygota</taxon>
        <taxon>Diptera</taxon>
        <taxon>Brachycera</taxon>
        <taxon>Muscomorpha</taxon>
        <taxon>Hippoboscoidea</taxon>
        <taxon>Glossinidae</taxon>
        <taxon>Glossina</taxon>
    </lineage>
</organism>
<dbReference type="GO" id="GO:0005634">
    <property type="term" value="C:nucleus"/>
    <property type="evidence" value="ECO:0007669"/>
    <property type="project" value="UniProtKB-SubCell"/>
</dbReference>